<dbReference type="GO" id="GO:0046983">
    <property type="term" value="F:protein dimerization activity"/>
    <property type="evidence" value="ECO:0007669"/>
    <property type="project" value="InterPro"/>
</dbReference>
<dbReference type="InterPro" id="IPR052610">
    <property type="entry name" value="bHLH_transcription_regulator"/>
</dbReference>
<dbReference type="PANTHER" id="PTHR45959:SF2">
    <property type="entry name" value="BHLH TRANSCRIPTION FACTOR"/>
    <property type="match status" value="1"/>
</dbReference>
<evidence type="ECO:0000256" key="5">
    <source>
        <dbReference type="ARBA" id="ARBA00023242"/>
    </source>
</evidence>
<dbReference type="InterPro" id="IPR054502">
    <property type="entry name" value="bHLH-TF_ACT-like_plant"/>
</dbReference>
<organism evidence="8 9">
    <name type="scientific">Dioscorea cayennensis subsp. rotundata</name>
    <name type="common">White Guinea yam</name>
    <name type="synonym">Dioscorea rotundata</name>
    <dbReference type="NCBI Taxonomy" id="55577"/>
    <lineage>
        <taxon>Eukaryota</taxon>
        <taxon>Viridiplantae</taxon>
        <taxon>Streptophyta</taxon>
        <taxon>Embryophyta</taxon>
        <taxon>Tracheophyta</taxon>
        <taxon>Spermatophyta</taxon>
        <taxon>Magnoliopsida</taxon>
        <taxon>Liliopsida</taxon>
        <taxon>Dioscoreales</taxon>
        <taxon>Dioscoreaceae</taxon>
        <taxon>Dioscorea</taxon>
    </lineage>
</organism>
<accession>A0AB40AUJ9</accession>
<comment type="subcellular location">
    <subcellularLocation>
        <location evidence="1">Nucleus</location>
    </subcellularLocation>
</comment>
<dbReference type="AlphaFoldDB" id="A0AB40AUJ9"/>
<evidence type="ECO:0000256" key="6">
    <source>
        <dbReference type="SAM" id="MobiDB-lite"/>
    </source>
</evidence>
<dbReference type="GO" id="GO:0005634">
    <property type="term" value="C:nucleus"/>
    <property type="evidence" value="ECO:0007669"/>
    <property type="project" value="UniProtKB-SubCell"/>
</dbReference>
<evidence type="ECO:0000259" key="7">
    <source>
        <dbReference type="PROSITE" id="PS50888"/>
    </source>
</evidence>
<dbReference type="InterPro" id="IPR011598">
    <property type="entry name" value="bHLH_dom"/>
</dbReference>
<feature type="domain" description="BHLH" evidence="7">
    <location>
        <begin position="47"/>
        <end position="96"/>
    </location>
</feature>
<evidence type="ECO:0000313" key="9">
    <source>
        <dbReference type="RefSeq" id="XP_039118655.1"/>
    </source>
</evidence>
<dbReference type="InterPro" id="IPR036638">
    <property type="entry name" value="HLH_DNA-bd_sf"/>
</dbReference>
<keyword evidence="8" id="KW-1185">Reference proteome</keyword>
<keyword evidence="5" id="KW-0539">Nucleus</keyword>
<feature type="region of interest" description="Disordered" evidence="6">
    <location>
        <begin position="1"/>
        <end position="24"/>
    </location>
</feature>
<protein>
    <submittedName>
        <fullName evidence="9">Transcription factor bHLH25-like</fullName>
    </submittedName>
</protein>
<name>A0AB40AUJ9_DIOCR</name>
<keyword evidence="3" id="KW-0805">Transcription regulation</keyword>
<evidence type="ECO:0000256" key="4">
    <source>
        <dbReference type="ARBA" id="ARBA00023163"/>
    </source>
</evidence>
<gene>
    <name evidence="9" type="primary">LOC120254658</name>
</gene>
<keyword evidence="4" id="KW-0804">Transcription</keyword>
<dbReference type="PANTHER" id="PTHR45959">
    <property type="entry name" value="BHLH TRANSCRIPTION FACTOR"/>
    <property type="match status" value="1"/>
</dbReference>
<dbReference type="Pfam" id="PF22754">
    <property type="entry name" value="bHLH-TF_ACT-like_plant"/>
    <property type="match status" value="1"/>
</dbReference>
<reference evidence="9" key="1">
    <citation type="submission" date="2025-08" db="UniProtKB">
        <authorList>
            <consortium name="RefSeq"/>
        </authorList>
    </citation>
    <scope>IDENTIFICATION</scope>
</reference>
<sequence length="205" mass="23106">MESNTSNVCSSQANATTKPKEDNRYSISCGSKRTFKTMASEGERSLVCVDNHLMAERKRREKLNQRFIELSGLIPGLKKLDKASLIEDAINYIKELEKKLNMKRTSSNSANYQNESLSRKTSPNIEVNMIEKNVLVKVHCEARKGILAKILEEIEKLHLVLSAVSTMPFTASCICVTITAKFEEGYSMNVNELMKKLSSSFINFL</sequence>
<dbReference type="PROSITE" id="PS50888">
    <property type="entry name" value="BHLH"/>
    <property type="match status" value="1"/>
</dbReference>
<evidence type="ECO:0000256" key="3">
    <source>
        <dbReference type="ARBA" id="ARBA00023015"/>
    </source>
</evidence>
<dbReference type="SMART" id="SM00353">
    <property type="entry name" value="HLH"/>
    <property type="match status" value="1"/>
</dbReference>
<evidence type="ECO:0000313" key="8">
    <source>
        <dbReference type="Proteomes" id="UP001515500"/>
    </source>
</evidence>
<evidence type="ECO:0000256" key="1">
    <source>
        <dbReference type="ARBA" id="ARBA00004123"/>
    </source>
</evidence>
<proteinExistence type="inferred from homology"/>
<feature type="compositionally biased region" description="Polar residues" evidence="6">
    <location>
        <begin position="1"/>
        <end position="17"/>
    </location>
</feature>
<dbReference type="Proteomes" id="UP001515500">
    <property type="component" value="Unplaced"/>
</dbReference>
<dbReference type="GeneID" id="120254658"/>
<dbReference type="SUPFAM" id="SSF47459">
    <property type="entry name" value="HLH, helix-loop-helix DNA-binding domain"/>
    <property type="match status" value="1"/>
</dbReference>
<comment type="similarity">
    <text evidence="2">Belongs to the bHLH protein family.</text>
</comment>
<dbReference type="Gene3D" id="4.10.280.10">
    <property type="entry name" value="Helix-loop-helix DNA-binding domain"/>
    <property type="match status" value="1"/>
</dbReference>
<evidence type="ECO:0000256" key="2">
    <source>
        <dbReference type="ARBA" id="ARBA00005510"/>
    </source>
</evidence>
<dbReference type="Pfam" id="PF00010">
    <property type="entry name" value="HLH"/>
    <property type="match status" value="1"/>
</dbReference>
<dbReference type="RefSeq" id="XP_039118655.1">
    <property type="nucleotide sequence ID" value="XM_039262721.1"/>
</dbReference>